<feature type="transmembrane region" description="Helical" evidence="1">
    <location>
        <begin position="100"/>
        <end position="118"/>
    </location>
</feature>
<feature type="signal peptide" evidence="2">
    <location>
        <begin position="1"/>
        <end position="29"/>
    </location>
</feature>
<feature type="chain" id="PRO_5043653178" evidence="2">
    <location>
        <begin position="30"/>
        <end position="156"/>
    </location>
</feature>
<accession>A0AAV7V877</accession>
<keyword evidence="1" id="KW-1133">Transmembrane helix</keyword>
<dbReference type="EMBL" id="JANPWB010000003">
    <property type="protein sequence ID" value="KAJ1197572.1"/>
    <property type="molecule type" value="Genomic_DNA"/>
</dbReference>
<dbReference type="Proteomes" id="UP001066276">
    <property type="component" value="Chromosome 2_1"/>
</dbReference>
<comment type="caution">
    <text evidence="3">The sequence shown here is derived from an EMBL/GenBank/DDBJ whole genome shotgun (WGS) entry which is preliminary data.</text>
</comment>
<sequence length="156" mass="16169">MHNAVYASLAACLTIFCMLLGTLLSSTHGQDLPLKTTPSLKSCSGIYRPEMMLKLLELCRKDQYQDFAALVVVSALVPIVTTAVVETVPTALVHSIPADAAIAVVLAMLKAANIALVLTVEASLVAAVATAMFPTIVATVGTAFIAAIVGAVETDL</sequence>
<gene>
    <name evidence="3" type="ORF">NDU88_001429</name>
</gene>
<proteinExistence type="predicted"/>
<keyword evidence="1" id="KW-0472">Membrane</keyword>
<evidence type="ECO:0000256" key="2">
    <source>
        <dbReference type="SAM" id="SignalP"/>
    </source>
</evidence>
<evidence type="ECO:0000313" key="4">
    <source>
        <dbReference type="Proteomes" id="UP001066276"/>
    </source>
</evidence>
<keyword evidence="1" id="KW-0812">Transmembrane</keyword>
<organism evidence="3 4">
    <name type="scientific">Pleurodeles waltl</name>
    <name type="common">Iberian ribbed newt</name>
    <dbReference type="NCBI Taxonomy" id="8319"/>
    <lineage>
        <taxon>Eukaryota</taxon>
        <taxon>Metazoa</taxon>
        <taxon>Chordata</taxon>
        <taxon>Craniata</taxon>
        <taxon>Vertebrata</taxon>
        <taxon>Euteleostomi</taxon>
        <taxon>Amphibia</taxon>
        <taxon>Batrachia</taxon>
        <taxon>Caudata</taxon>
        <taxon>Salamandroidea</taxon>
        <taxon>Salamandridae</taxon>
        <taxon>Pleurodelinae</taxon>
        <taxon>Pleurodeles</taxon>
    </lineage>
</organism>
<keyword evidence="4" id="KW-1185">Reference proteome</keyword>
<name>A0AAV7V877_PLEWA</name>
<keyword evidence="2" id="KW-0732">Signal</keyword>
<protein>
    <submittedName>
        <fullName evidence="3">Uncharacterized protein</fullName>
    </submittedName>
</protein>
<dbReference type="AlphaFoldDB" id="A0AAV7V877"/>
<reference evidence="3" key="1">
    <citation type="journal article" date="2022" name="bioRxiv">
        <title>Sequencing and chromosome-scale assembly of the giantPleurodeles waltlgenome.</title>
        <authorList>
            <person name="Brown T."/>
            <person name="Elewa A."/>
            <person name="Iarovenko S."/>
            <person name="Subramanian E."/>
            <person name="Araus A.J."/>
            <person name="Petzold A."/>
            <person name="Susuki M."/>
            <person name="Suzuki K.-i.T."/>
            <person name="Hayashi T."/>
            <person name="Toyoda A."/>
            <person name="Oliveira C."/>
            <person name="Osipova E."/>
            <person name="Leigh N.D."/>
            <person name="Simon A."/>
            <person name="Yun M.H."/>
        </authorList>
    </citation>
    <scope>NUCLEOTIDE SEQUENCE</scope>
    <source>
        <strain evidence="3">20211129_DDA</strain>
        <tissue evidence="3">Liver</tissue>
    </source>
</reference>
<feature type="transmembrane region" description="Helical" evidence="1">
    <location>
        <begin position="124"/>
        <end position="152"/>
    </location>
</feature>
<evidence type="ECO:0000313" key="3">
    <source>
        <dbReference type="EMBL" id="KAJ1197572.1"/>
    </source>
</evidence>
<feature type="transmembrane region" description="Helical" evidence="1">
    <location>
        <begin position="67"/>
        <end position="88"/>
    </location>
</feature>
<evidence type="ECO:0000256" key="1">
    <source>
        <dbReference type="SAM" id="Phobius"/>
    </source>
</evidence>